<gene>
    <name evidence="2" type="ORF">P029_04075</name>
</gene>
<protein>
    <submittedName>
        <fullName evidence="2">Uncharacterized protein</fullName>
    </submittedName>
</protein>
<feature type="transmembrane region" description="Helical" evidence="1">
    <location>
        <begin position="12"/>
        <end position="27"/>
    </location>
</feature>
<organism evidence="2 3">
    <name type="scientific">Anaplasma phagocytophilum str. Norway variant2</name>
    <dbReference type="NCBI Taxonomy" id="1392507"/>
    <lineage>
        <taxon>Bacteria</taxon>
        <taxon>Pseudomonadati</taxon>
        <taxon>Pseudomonadota</taxon>
        <taxon>Alphaproteobacteria</taxon>
        <taxon>Rickettsiales</taxon>
        <taxon>Anaplasmataceae</taxon>
        <taxon>Anaplasma</taxon>
        <taxon>phagocytophilum group</taxon>
    </lineage>
</organism>
<reference evidence="2 3" key="2">
    <citation type="journal article" date="2014" name="Pathogens">
        <title>Comparative Genomics Identifies a Potential Marker of Human-Virulent Anaplasma phagocytophilum.</title>
        <authorList>
            <person name="Al-Khedery B."/>
            <person name="Barbet A.F."/>
        </authorList>
    </citation>
    <scope>NUCLEOTIDE SEQUENCE [LARGE SCALE GENOMIC DNA]</scope>
    <source>
        <strain evidence="2 3">Norway variant2</strain>
    </source>
</reference>
<feature type="transmembrane region" description="Helical" evidence="1">
    <location>
        <begin position="39"/>
        <end position="58"/>
    </location>
</feature>
<name>A0A168HFN3_ANAPH</name>
<evidence type="ECO:0000256" key="1">
    <source>
        <dbReference type="SAM" id="Phobius"/>
    </source>
</evidence>
<dbReference type="AlphaFoldDB" id="A0A168HFN3"/>
<keyword evidence="1" id="KW-0812">Transmembrane</keyword>
<evidence type="ECO:0000313" key="2">
    <source>
        <dbReference type="EMBL" id="ANC34501.1"/>
    </source>
</evidence>
<reference evidence="2 3" key="1">
    <citation type="journal article" date="2013" name="Pathogens">
        <title>An Emerging Tick-Borne Disease of Humans Is Caused by a Subset of Strains with Conserved Genome Structure.</title>
        <authorList>
            <person name="Barbet A.F."/>
            <person name="Al-Khedery B."/>
            <person name="Stuen S."/>
            <person name="Granquist E.G."/>
            <person name="Felsheim R.F."/>
            <person name="Munderloh U.G."/>
        </authorList>
    </citation>
    <scope>NUCLEOTIDE SEQUENCE [LARGE SCALE GENOMIC DNA]</scope>
    <source>
        <strain evidence="2 3">Norway variant2</strain>
    </source>
</reference>
<dbReference type="EMBL" id="CP015376">
    <property type="protein sequence ID" value="ANC34501.1"/>
    <property type="molecule type" value="Genomic_DNA"/>
</dbReference>
<accession>A0A168HFN3</accession>
<dbReference type="Proteomes" id="UP000053801">
    <property type="component" value="Chromosome"/>
</dbReference>
<keyword evidence="1" id="KW-1133">Transmembrane helix</keyword>
<keyword evidence="1" id="KW-0472">Membrane</keyword>
<evidence type="ECO:0000313" key="3">
    <source>
        <dbReference type="Proteomes" id="UP000053801"/>
    </source>
</evidence>
<sequence length="101" mass="11918">MDYYHHKTQRKIYIILLVLTLNSPPYTKLSTHITHIEVSYSFVLVMICLVIYYPYVAWGGGEVRRGLQMVATTYDKTDQNLISHMIYLKKETDTITPRKIY</sequence>
<proteinExistence type="predicted"/>